<keyword evidence="6" id="KW-1003">Cell membrane</keyword>
<dbReference type="InterPro" id="IPR002781">
    <property type="entry name" value="TM_pro_TauE-like"/>
</dbReference>
<evidence type="ECO:0000256" key="3">
    <source>
        <dbReference type="ARBA" id="ARBA00022692"/>
    </source>
</evidence>
<organism evidence="7 8">
    <name type="scientific">Sporolactobacillus putidus</name>
    <dbReference type="NCBI Taxonomy" id="492735"/>
    <lineage>
        <taxon>Bacteria</taxon>
        <taxon>Bacillati</taxon>
        <taxon>Bacillota</taxon>
        <taxon>Bacilli</taxon>
        <taxon>Bacillales</taxon>
        <taxon>Sporolactobacillaceae</taxon>
        <taxon>Sporolactobacillus</taxon>
    </lineage>
</organism>
<feature type="transmembrane region" description="Helical" evidence="6">
    <location>
        <begin position="37"/>
        <end position="55"/>
    </location>
</feature>
<comment type="caution">
    <text evidence="7">The sequence shown here is derived from an EMBL/GenBank/DDBJ whole genome shotgun (WGS) entry which is preliminary data.</text>
</comment>
<evidence type="ECO:0000256" key="4">
    <source>
        <dbReference type="ARBA" id="ARBA00022989"/>
    </source>
</evidence>
<keyword evidence="8" id="KW-1185">Reference proteome</keyword>
<feature type="transmembrane region" description="Helical" evidence="6">
    <location>
        <begin position="98"/>
        <end position="117"/>
    </location>
</feature>
<dbReference type="Pfam" id="PF01925">
    <property type="entry name" value="TauE"/>
    <property type="match status" value="1"/>
</dbReference>
<comment type="similarity">
    <text evidence="2 6">Belongs to the 4-toluene sulfonate uptake permease (TSUP) (TC 2.A.102) family.</text>
</comment>
<dbReference type="AlphaFoldDB" id="A0A917W0H5"/>
<accession>A0A917W0H5</accession>
<feature type="transmembrane region" description="Helical" evidence="6">
    <location>
        <begin position="179"/>
        <end position="196"/>
    </location>
</feature>
<evidence type="ECO:0000256" key="5">
    <source>
        <dbReference type="ARBA" id="ARBA00023136"/>
    </source>
</evidence>
<protein>
    <recommendedName>
        <fullName evidence="6">Probable membrane transporter protein</fullName>
    </recommendedName>
</protein>
<dbReference type="PANTHER" id="PTHR43701:SF2">
    <property type="entry name" value="MEMBRANE TRANSPORTER PROTEIN YJNA-RELATED"/>
    <property type="match status" value="1"/>
</dbReference>
<gene>
    <name evidence="7" type="primary">ydhB</name>
    <name evidence="7" type="ORF">GCM10007968_08170</name>
</gene>
<feature type="transmembrane region" description="Helical" evidence="6">
    <location>
        <begin position="234"/>
        <end position="251"/>
    </location>
</feature>
<reference evidence="7" key="1">
    <citation type="journal article" date="2014" name="Int. J. Syst. Evol. Microbiol.">
        <title>Complete genome sequence of Corynebacterium casei LMG S-19264T (=DSM 44701T), isolated from a smear-ripened cheese.</title>
        <authorList>
            <consortium name="US DOE Joint Genome Institute (JGI-PGF)"/>
            <person name="Walter F."/>
            <person name="Albersmeier A."/>
            <person name="Kalinowski J."/>
            <person name="Ruckert C."/>
        </authorList>
    </citation>
    <scope>NUCLEOTIDE SEQUENCE</scope>
    <source>
        <strain evidence="7">JCM 15325</strain>
    </source>
</reference>
<dbReference type="Proteomes" id="UP000654670">
    <property type="component" value="Unassembled WGS sequence"/>
</dbReference>
<evidence type="ECO:0000256" key="1">
    <source>
        <dbReference type="ARBA" id="ARBA00004141"/>
    </source>
</evidence>
<evidence type="ECO:0000256" key="6">
    <source>
        <dbReference type="RuleBase" id="RU363041"/>
    </source>
</evidence>
<dbReference type="GO" id="GO:0005886">
    <property type="term" value="C:plasma membrane"/>
    <property type="evidence" value="ECO:0007669"/>
    <property type="project" value="UniProtKB-SubCell"/>
</dbReference>
<sequence length="252" mass="26524">MIVGIIMIMFMVGLLLGFVGAGGSGFIISILTTVFGFSIHTSLGTALAAMIFTSVSGSISHYKEGNMLLNAGIPVGLFGAAGAWFSSTWSAMIPAGELKWMTAGILFLSALLIWLRMMVNSGIKENQRQDILPAGFHFWLYAAIVGISSGILSGLFGIGSTPFIQLGMMFLLNFSVRRAAGTTMLVITPIALSAGINDLRLGYLDLALLLEVVAGTMSGAYIGAKFTKRLPPTALKTAMILVPVLGALLLVI</sequence>
<dbReference type="EMBL" id="BMOK01000003">
    <property type="protein sequence ID" value="GGL46486.1"/>
    <property type="molecule type" value="Genomic_DNA"/>
</dbReference>
<keyword evidence="5 6" id="KW-0472">Membrane</keyword>
<feature type="transmembrane region" description="Helical" evidence="6">
    <location>
        <begin position="138"/>
        <end position="159"/>
    </location>
</feature>
<keyword evidence="4 6" id="KW-1133">Transmembrane helix</keyword>
<dbReference type="PANTHER" id="PTHR43701">
    <property type="entry name" value="MEMBRANE TRANSPORTER PROTEIN MJ0441-RELATED"/>
    <property type="match status" value="1"/>
</dbReference>
<name>A0A917W0H5_9BACL</name>
<evidence type="ECO:0000313" key="8">
    <source>
        <dbReference type="Proteomes" id="UP000654670"/>
    </source>
</evidence>
<comment type="subcellular location">
    <subcellularLocation>
        <location evidence="6">Cell membrane</location>
        <topology evidence="6">Multi-pass membrane protein</topology>
    </subcellularLocation>
    <subcellularLocation>
        <location evidence="1">Membrane</location>
        <topology evidence="1">Multi-pass membrane protein</topology>
    </subcellularLocation>
</comment>
<reference evidence="7" key="2">
    <citation type="submission" date="2020-09" db="EMBL/GenBank/DDBJ databases">
        <authorList>
            <person name="Sun Q."/>
            <person name="Ohkuma M."/>
        </authorList>
    </citation>
    <scope>NUCLEOTIDE SEQUENCE</scope>
    <source>
        <strain evidence="7">JCM 15325</strain>
    </source>
</reference>
<feature type="transmembrane region" description="Helical" evidence="6">
    <location>
        <begin position="67"/>
        <end position="86"/>
    </location>
</feature>
<feature type="transmembrane region" description="Helical" evidence="6">
    <location>
        <begin position="203"/>
        <end position="222"/>
    </location>
</feature>
<keyword evidence="3 6" id="KW-0812">Transmembrane</keyword>
<evidence type="ECO:0000256" key="2">
    <source>
        <dbReference type="ARBA" id="ARBA00009142"/>
    </source>
</evidence>
<feature type="transmembrane region" description="Helical" evidence="6">
    <location>
        <begin position="7"/>
        <end position="31"/>
    </location>
</feature>
<evidence type="ECO:0000313" key="7">
    <source>
        <dbReference type="EMBL" id="GGL46486.1"/>
    </source>
</evidence>
<proteinExistence type="inferred from homology"/>
<dbReference type="RefSeq" id="WP_188801821.1">
    <property type="nucleotide sequence ID" value="NZ_BMOK01000003.1"/>
</dbReference>
<dbReference type="InterPro" id="IPR051598">
    <property type="entry name" value="TSUP/Inactive_protease-like"/>
</dbReference>